<dbReference type="AlphaFoldDB" id="R7H4Z3"/>
<keyword evidence="1" id="KW-0175">Coiled coil</keyword>
<evidence type="ECO:0000256" key="1">
    <source>
        <dbReference type="SAM" id="Coils"/>
    </source>
</evidence>
<dbReference type="EMBL" id="CBIT010000224">
    <property type="protein sequence ID" value="CDE34073.1"/>
    <property type="molecule type" value="Genomic_DNA"/>
</dbReference>
<keyword evidence="2" id="KW-0812">Transmembrane</keyword>
<feature type="transmembrane region" description="Helical" evidence="2">
    <location>
        <begin position="12"/>
        <end position="29"/>
    </location>
</feature>
<evidence type="ECO:0000313" key="3">
    <source>
        <dbReference type="EMBL" id="CDE34073.1"/>
    </source>
</evidence>
<dbReference type="Proteomes" id="UP000018072">
    <property type="component" value="Unassembled WGS sequence"/>
</dbReference>
<dbReference type="STRING" id="1263103.BN741_00100"/>
<dbReference type="RefSeq" id="WP_022429420.1">
    <property type="nucleotide sequence ID" value="NZ_FR899134.1"/>
</dbReference>
<evidence type="ECO:0000256" key="2">
    <source>
        <dbReference type="SAM" id="Phobius"/>
    </source>
</evidence>
<keyword evidence="2" id="KW-1133">Transmembrane helix</keyword>
<accession>R7H4Z3</accession>
<protein>
    <submittedName>
        <fullName evidence="3">Uncharacterized protein</fullName>
    </submittedName>
</protein>
<comment type="caution">
    <text evidence="3">The sequence shown here is derived from an EMBL/GenBank/DDBJ whole genome shotgun (WGS) entry which is preliminary data.</text>
</comment>
<evidence type="ECO:0000313" key="4">
    <source>
        <dbReference type="Proteomes" id="UP000018072"/>
    </source>
</evidence>
<sequence length="157" mass="18048">MECLLSFIKEWGALLLSSLGICGGFCAYLRHDRKIKEQELRLNELQIKQFEKEEAKEKMAEMKANIIHSHGGIAKIRFVNAGKNDAKHVRIDILSSEEEMSGIYLHGSFGPYDVINPQSYREEIMSLCEGHNDTIRLKITWNDEYQNNRSVSLTVPF</sequence>
<keyword evidence="2" id="KW-0472">Membrane</keyword>
<proteinExistence type="predicted"/>
<name>R7H4Z3_9BACT</name>
<feature type="coiled-coil region" evidence="1">
    <location>
        <begin position="28"/>
        <end position="65"/>
    </location>
</feature>
<organism evidence="3 4">
    <name type="scientific">Leyella stercorea CAG:629</name>
    <dbReference type="NCBI Taxonomy" id="1263103"/>
    <lineage>
        <taxon>Bacteria</taxon>
        <taxon>Pseudomonadati</taxon>
        <taxon>Bacteroidota</taxon>
        <taxon>Bacteroidia</taxon>
        <taxon>Bacteroidales</taxon>
        <taxon>Prevotellaceae</taxon>
        <taxon>Leyella</taxon>
    </lineage>
</organism>
<reference evidence="3" key="1">
    <citation type="submission" date="2012-11" db="EMBL/GenBank/DDBJ databases">
        <title>Dependencies among metagenomic species, viruses, plasmids and units of genetic variation.</title>
        <authorList>
            <person name="Nielsen H.B."/>
            <person name="Almeida M."/>
            <person name="Juncker A.S."/>
            <person name="Rasmussen S."/>
            <person name="Li J."/>
            <person name="Sunagawa S."/>
            <person name="Plichta D."/>
            <person name="Gautier L."/>
            <person name="Le Chatelier E."/>
            <person name="Peletier E."/>
            <person name="Bonde I."/>
            <person name="Nielsen T."/>
            <person name="Manichanh C."/>
            <person name="Arumugam M."/>
            <person name="Batto J."/>
            <person name="Santos M.B.Q.D."/>
            <person name="Blom N."/>
            <person name="Borruel N."/>
            <person name="Burgdorf K.S."/>
            <person name="Boumezbeur F."/>
            <person name="Casellas F."/>
            <person name="Dore J."/>
            <person name="Guarner F."/>
            <person name="Hansen T."/>
            <person name="Hildebrand F."/>
            <person name="Kaas R.S."/>
            <person name="Kennedy S."/>
            <person name="Kristiansen K."/>
            <person name="Kultima J.R."/>
            <person name="Leonard P."/>
            <person name="Levenez F."/>
            <person name="Lund O."/>
            <person name="Moumen B."/>
            <person name="Le Paslier D."/>
            <person name="Pons N."/>
            <person name="Pedersen O."/>
            <person name="Prifti E."/>
            <person name="Qin J."/>
            <person name="Raes J."/>
            <person name="Tap J."/>
            <person name="Tims S."/>
            <person name="Ussery D.W."/>
            <person name="Yamada T."/>
            <person name="MetaHit consortium"/>
            <person name="Renault P."/>
            <person name="Sicheritz-Ponten T."/>
            <person name="Bork P."/>
            <person name="Wang J."/>
            <person name="Brunak S."/>
            <person name="Ehrlich S.D."/>
        </authorList>
    </citation>
    <scope>NUCLEOTIDE SEQUENCE [LARGE SCALE GENOMIC DNA]</scope>
</reference>
<gene>
    <name evidence="3" type="ORF">BN741_00100</name>
</gene>